<feature type="transmembrane region" description="Helical" evidence="5">
    <location>
        <begin position="115"/>
        <end position="138"/>
    </location>
</feature>
<keyword evidence="5" id="KW-0812">Transmembrane</keyword>
<evidence type="ECO:0000256" key="4">
    <source>
        <dbReference type="SAM" id="MobiDB-lite"/>
    </source>
</evidence>
<dbReference type="PANTHER" id="PTHR45339">
    <property type="entry name" value="HYBRID SIGNAL TRANSDUCTION HISTIDINE KINASE J"/>
    <property type="match status" value="1"/>
</dbReference>
<dbReference type="FunFam" id="3.40.50.2300:FF:000146">
    <property type="entry name" value="Putative two-component response regulator SSK1p"/>
    <property type="match status" value="1"/>
</dbReference>
<feature type="region of interest" description="Disordered" evidence="4">
    <location>
        <begin position="1360"/>
        <end position="1454"/>
    </location>
</feature>
<organism evidence="7 8">
    <name type="scientific">Mucor velutinosus</name>
    <dbReference type="NCBI Taxonomy" id="708070"/>
    <lineage>
        <taxon>Eukaryota</taxon>
        <taxon>Fungi</taxon>
        <taxon>Fungi incertae sedis</taxon>
        <taxon>Mucoromycota</taxon>
        <taxon>Mucoromycotina</taxon>
        <taxon>Mucoromycetes</taxon>
        <taxon>Mucorales</taxon>
        <taxon>Mucorineae</taxon>
        <taxon>Mucoraceae</taxon>
        <taxon>Mucor</taxon>
    </lineage>
</organism>
<protein>
    <recommendedName>
        <fullName evidence="6">Response regulatory domain-containing protein</fullName>
    </recommendedName>
</protein>
<feature type="region of interest" description="Disordered" evidence="4">
    <location>
        <begin position="709"/>
        <end position="751"/>
    </location>
</feature>
<dbReference type="Proteomes" id="UP001304243">
    <property type="component" value="Unassembled WGS sequence"/>
</dbReference>
<feature type="compositionally biased region" description="Polar residues" evidence="4">
    <location>
        <begin position="855"/>
        <end position="879"/>
    </location>
</feature>
<dbReference type="GO" id="GO:0000156">
    <property type="term" value="F:phosphorelay response regulator activity"/>
    <property type="evidence" value="ECO:0007669"/>
    <property type="project" value="UniProtKB-ARBA"/>
</dbReference>
<evidence type="ECO:0000256" key="5">
    <source>
        <dbReference type="SAM" id="Phobius"/>
    </source>
</evidence>
<dbReference type="InterPro" id="IPR001789">
    <property type="entry name" value="Sig_transdc_resp-reg_receiver"/>
</dbReference>
<dbReference type="CDD" id="cd17546">
    <property type="entry name" value="REC_hyHK_CKI1_RcsC-like"/>
    <property type="match status" value="1"/>
</dbReference>
<feature type="compositionally biased region" description="Low complexity" evidence="4">
    <location>
        <begin position="621"/>
        <end position="636"/>
    </location>
</feature>
<evidence type="ECO:0000259" key="6">
    <source>
        <dbReference type="PROSITE" id="PS50110"/>
    </source>
</evidence>
<feature type="domain" description="Response regulatory" evidence="6">
    <location>
        <begin position="1112"/>
        <end position="1297"/>
    </location>
</feature>
<feature type="compositionally biased region" description="Basic residues" evidence="4">
    <location>
        <begin position="730"/>
        <end position="743"/>
    </location>
</feature>
<comment type="caution">
    <text evidence="7">The sequence shown here is derived from an EMBL/GenBank/DDBJ whole genome shotgun (WGS) entry which is preliminary data.</text>
</comment>
<feature type="transmembrane region" description="Helical" evidence="5">
    <location>
        <begin position="215"/>
        <end position="234"/>
    </location>
</feature>
<dbReference type="PANTHER" id="PTHR45339:SF1">
    <property type="entry name" value="HYBRID SIGNAL TRANSDUCTION HISTIDINE KINASE J"/>
    <property type="match status" value="1"/>
</dbReference>
<feature type="region of interest" description="Disordered" evidence="4">
    <location>
        <begin position="617"/>
        <end position="672"/>
    </location>
</feature>
<feature type="compositionally biased region" description="Low complexity" evidence="4">
    <location>
        <begin position="1"/>
        <end position="20"/>
    </location>
</feature>
<dbReference type="Pfam" id="PF00072">
    <property type="entry name" value="Response_reg"/>
    <property type="match status" value="1"/>
</dbReference>
<proteinExistence type="predicted"/>
<dbReference type="InterPro" id="IPR011006">
    <property type="entry name" value="CheY-like_superfamily"/>
</dbReference>
<accession>A0AAN7DAL2</accession>
<gene>
    <name evidence="7" type="ORF">ATC70_011851</name>
</gene>
<feature type="compositionally biased region" description="Basic and acidic residues" evidence="4">
    <location>
        <begin position="1444"/>
        <end position="1454"/>
    </location>
</feature>
<evidence type="ECO:0000256" key="1">
    <source>
        <dbReference type="ARBA" id="ARBA00022553"/>
    </source>
</evidence>
<keyword evidence="5" id="KW-1133">Transmembrane helix</keyword>
<evidence type="ECO:0000313" key="8">
    <source>
        <dbReference type="Proteomes" id="UP001304243"/>
    </source>
</evidence>
<feature type="region of interest" description="Disordered" evidence="4">
    <location>
        <begin position="55"/>
        <end position="85"/>
    </location>
</feature>
<dbReference type="SMART" id="SM00448">
    <property type="entry name" value="REC"/>
    <property type="match status" value="1"/>
</dbReference>
<feature type="region of interest" description="Disordered" evidence="4">
    <location>
        <begin position="1"/>
        <end position="28"/>
    </location>
</feature>
<dbReference type="EMBL" id="JASEJX010000018">
    <property type="protein sequence ID" value="KAK4513283.1"/>
    <property type="molecule type" value="Genomic_DNA"/>
</dbReference>
<feature type="region of interest" description="Disordered" evidence="4">
    <location>
        <begin position="852"/>
        <end position="958"/>
    </location>
</feature>
<keyword evidence="8" id="KW-1185">Reference proteome</keyword>
<feature type="compositionally biased region" description="Polar residues" evidence="4">
    <location>
        <begin position="1365"/>
        <end position="1380"/>
    </location>
</feature>
<feature type="modified residue" description="4-aspartylphosphate" evidence="3">
    <location>
        <position position="1161"/>
    </location>
</feature>
<reference evidence="7 8" key="1">
    <citation type="submission" date="2022-11" db="EMBL/GenBank/DDBJ databases">
        <title>Mucor velutinosus strain NIH1002 WGS.</title>
        <authorList>
            <person name="Subramanian P."/>
            <person name="Mullikin J.C."/>
            <person name="Segre J.A."/>
            <person name="Zelazny A.M."/>
        </authorList>
    </citation>
    <scope>NUCLEOTIDE SEQUENCE [LARGE SCALE GENOMIC DNA]</scope>
    <source>
        <strain evidence="7 8">NIH1002</strain>
    </source>
</reference>
<feature type="compositionally biased region" description="Acidic residues" evidence="4">
    <location>
        <begin position="61"/>
        <end position="85"/>
    </location>
</feature>
<keyword evidence="5" id="KW-0472">Membrane</keyword>
<name>A0AAN7DAL2_9FUNG</name>
<dbReference type="GeneID" id="89955537"/>
<keyword evidence="1 3" id="KW-0597">Phosphoprotein</keyword>
<evidence type="ECO:0000313" key="7">
    <source>
        <dbReference type="EMBL" id="KAK4513283.1"/>
    </source>
</evidence>
<feature type="transmembrane region" description="Helical" evidence="5">
    <location>
        <begin position="158"/>
        <end position="175"/>
    </location>
</feature>
<evidence type="ECO:0000256" key="2">
    <source>
        <dbReference type="ARBA" id="ARBA00023012"/>
    </source>
</evidence>
<dbReference type="RefSeq" id="XP_064679949.1">
    <property type="nucleotide sequence ID" value="XM_064831036.1"/>
</dbReference>
<keyword evidence="2" id="KW-0902">Two-component regulatory system</keyword>
<feature type="compositionally biased region" description="Low complexity" evidence="4">
    <location>
        <begin position="1421"/>
        <end position="1433"/>
    </location>
</feature>
<feature type="compositionally biased region" description="Low complexity" evidence="4">
    <location>
        <begin position="891"/>
        <end position="911"/>
    </location>
</feature>
<evidence type="ECO:0000256" key="3">
    <source>
        <dbReference type="PROSITE-ProRule" id="PRU00169"/>
    </source>
</evidence>
<feature type="compositionally biased region" description="Low complexity" evidence="4">
    <location>
        <begin position="720"/>
        <end position="729"/>
    </location>
</feature>
<dbReference type="PROSITE" id="PS50110">
    <property type="entry name" value="RESPONSE_REGULATORY"/>
    <property type="match status" value="1"/>
</dbReference>
<dbReference type="Gene3D" id="3.40.50.2300">
    <property type="match status" value="1"/>
</dbReference>
<sequence>MTDPHSSSGKGSASTTATTSRPITTQKRPRLGYLRSAWTTTDLYYASSFNSTLSKASSIVEDQDEDQDQDQEAEEEEEEEEEEDFYNIKLPSIQLHDYEDETAQEQEKDEIIQEIFRMITVANVLCLSGSIVECGFVMRGMPASLNEVIQHYQDWMPYAILPLYTLWWLFMILVLKNRTEHLRQYLNWTQASAIVMASTNFMLPTQRFYPLFQQQFHTLFVALAILASFIFAFAKRILMANELKQERLKSRVTREHAKLQDYLDQRTLEFSHHRLAFLNTVSQEIQDVALMVITTLEQFSPASILSTTHELLSACSLAVPIASISAINTTIRQVCHVSSHLQLLSKLTVQAWTSTTTAAAGRTASLQLPELNKVEFDIGELLQNIGDALAGVASKLDVNFVIYHCDNSLHHTLVIGDEGAIRHALLNHLRNVLECCTPGACIEVGLNVTDTAKDDECTITFYITHTSSPAIRNASAALLPNANLTAQLLQYIHAQRTVSDDSADDSTTQDTSNQTKFDFSFDLARGSNNNSSKKDNNKMFITKDSYLLKNHYANIKFANEPSLKDLAKFIEHLKELKMVLHAPEQSIFAKHLTSCLASWNTDISHVPVAQRTTANMGMDGSVVDSSSSASSSCVSSTATTPLVDPAANAPPPQQQPVHSRQPSTPPVPSPAIEEEHIHSIPPAFILIDDDIATLENKLAEFRSQPAASANVLQAHHGGRRAAAAAAAAAGHHHPHHHPHHSKKSSTSSPQNFFHQGTTAIIHFTSLTKYKAVRDTIQYYAFLPSRDPFSMPRVVVVPKPAGPRRFLTALHTAWHNSVVEPHFSAIATSPSSPMPPVISMLVQREMAAAAQKGYASVTSPNEASSRMSPNDISPGSNGHRSNTRRPLSGLFSPPANLPPSSSSATAAPSSSPSMPPPANSDTYFTSQQQQDQQLTTPPLHATTSASNSRRKSANAQQEQDYLTAKSTAPLMNALGVVSTSTTSPAAAIAAASIAAAAAAAAAAEVENEHVAMDSHSSGLSSNTLDTISTESPAVGLPVAVDNMMTDSANPEDQASNMTATAENTDLGNSNTITAETAKPKKILSKTMTNFKLNKKKKKAKGTPFTDVVSPPINVLIVEDNIINQAILSAWMKKHKIKFSVASNGKEAVDKWKSGGFHLILMDIQLPVMNGIEATKMIRSIEKEQQIGVLPMSSSFLRQQQQQEQQLQQEPLEVVAAAAVIASAAVNEIKLQESTSSSNNNSPKNEEKPSIFRSPVIIVALTASSLESDRHAALAAGCNDFLTKPVSLEWLEKKIIEWGCMQALIDFEGWRRWKRNTNSSDEKIKLTPAAGVNNTTVNNEQFEAERKRIEALAKKKNVPGVLLPGVSNLTKNARRSTVVSQMDDTKRRKRPSLKPSKSDSDTQHVSSRMTKRNHHNTKSQSETTTTTTTTIAAAAGSVPLNRSRSTSREKNFDNDS</sequence>
<dbReference type="SUPFAM" id="SSF52172">
    <property type="entry name" value="CheY-like"/>
    <property type="match status" value="2"/>
</dbReference>